<protein>
    <submittedName>
        <fullName evidence="1">Uncharacterized protein</fullName>
    </submittedName>
</protein>
<gene>
    <name evidence="1" type="ORF">RFI_28691</name>
</gene>
<organism evidence="1 2">
    <name type="scientific">Reticulomyxa filosa</name>
    <dbReference type="NCBI Taxonomy" id="46433"/>
    <lineage>
        <taxon>Eukaryota</taxon>
        <taxon>Sar</taxon>
        <taxon>Rhizaria</taxon>
        <taxon>Retaria</taxon>
        <taxon>Foraminifera</taxon>
        <taxon>Monothalamids</taxon>
        <taxon>Reticulomyxidae</taxon>
        <taxon>Reticulomyxa</taxon>
    </lineage>
</organism>
<dbReference type="Proteomes" id="UP000023152">
    <property type="component" value="Unassembled WGS sequence"/>
</dbReference>
<accession>X6M4Y0</accession>
<reference evidence="1 2" key="1">
    <citation type="journal article" date="2013" name="Curr. Biol.">
        <title>The Genome of the Foraminiferan Reticulomyxa filosa.</title>
        <authorList>
            <person name="Glockner G."/>
            <person name="Hulsmann N."/>
            <person name="Schleicher M."/>
            <person name="Noegel A.A."/>
            <person name="Eichinger L."/>
            <person name="Gallinger C."/>
            <person name="Pawlowski J."/>
            <person name="Sierra R."/>
            <person name="Euteneuer U."/>
            <person name="Pillet L."/>
            <person name="Moustafa A."/>
            <person name="Platzer M."/>
            <person name="Groth M."/>
            <person name="Szafranski K."/>
            <person name="Schliwa M."/>
        </authorList>
    </citation>
    <scope>NUCLEOTIDE SEQUENCE [LARGE SCALE GENOMIC DNA]</scope>
</reference>
<comment type="caution">
    <text evidence="1">The sequence shown here is derived from an EMBL/GenBank/DDBJ whole genome shotgun (WGS) entry which is preliminary data.</text>
</comment>
<name>X6M4Y0_RETFI</name>
<sequence length="709" mass="83728">MTMAMTMITKEKIPELEIGVGCDDTCPSESLNLNQNPSVLLQEYPNERYPNLWHLLQWDEQSISQEKCNKMRKENLGDLQFWKQLAAQVTLPLGKMFTLFSYINFEWFRKLFNQCTISFFVISNPQTKIKIMKSNRASWTDQEDTLIIKCFQKFMTNNTNLNIFNDSNETTFVDYAFHELKDKIFHTKQSIRHRWSKIKPMAHQSWQKKIGKLATPEHMITPLLASETMANKEEMEMVMDSVEHLCMDNLCFSNALNIHHMNMLNDDDKYNATLCYDLWKHNNQQNFLSKLQVEIIASRYAIQETRKTIKRKFQQIRPLIPLSQLMDSLELGYNSMIYDYIWNESSSNKMYQSKSTTTTNASEQSFIVDNMLGYKQLVISKYQNYDNKDVLLCIEHLLRDGWTDTQEQNKVNEKASNDASMSLFFQETADDIYWNAWKETWKEIKTEKNKTCIEKKTSTISEYYKQINISVCNWIISLTLKNPWGIEWLDAYHKYIHAPESLHLSKRAFRQHLWYLINTDQIIFVEIFNKCVIIPRTEANNAMICPFTATIKYKGNKMNFNIPNICNRKDLDGCFMTSPFLRISLVEHQNNSQGNNTDTKNDNENTLQSFDSIFTLDENLIKKMRKAVKCKIYETPGISLLQLYRYFKVVVTPMQMLHFICVMYYDGIIQLKTIHVPIEFRSGLGCRKCIVHDKCWIDFYFVPTERMFF</sequence>
<dbReference type="AlphaFoldDB" id="X6M4Y0"/>
<dbReference type="EMBL" id="ASPP01024791">
    <property type="protein sequence ID" value="ETO08696.1"/>
    <property type="molecule type" value="Genomic_DNA"/>
</dbReference>
<proteinExistence type="predicted"/>
<evidence type="ECO:0000313" key="2">
    <source>
        <dbReference type="Proteomes" id="UP000023152"/>
    </source>
</evidence>
<evidence type="ECO:0000313" key="1">
    <source>
        <dbReference type="EMBL" id="ETO08696.1"/>
    </source>
</evidence>
<keyword evidence="2" id="KW-1185">Reference proteome</keyword>